<keyword evidence="1" id="KW-0732">Signal</keyword>
<dbReference type="Proteomes" id="UP000283644">
    <property type="component" value="Unassembled WGS sequence"/>
</dbReference>
<feature type="chain" id="PRO_5038721315" description="DUF4878 domain-containing protein" evidence="1">
    <location>
        <begin position="19"/>
        <end position="152"/>
    </location>
</feature>
<sequence length="152" mass="16595">MNRIRLAAALLVPLLVTACGDGDDEAADDEETSTDGGTPEEEAIRDTLVQSLLDPRCDLLTEEYLLEISFGAEDYDVACEQRGESWVEPQYDEDDIVVSDIVVTGDTATAVIGDNFSNVTTTYELTLVDGEWKVSCDEINCDHDLEPSPEVS</sequence>
<accession>A0A417XSG3</accession>
<protein>
    <recommendedName>
        <fullName evidence="4">DUF4878 domain-containing protein</fullName>
    </recommendedName>
</protein>
<keyword evidence="3" id="KW-1185">Reference proteome</keyword>
<evidence type="ECO:0000256" key="1">
    <source>
        <dbReference type="SAM" id="SignalP"/>
    </source>
</evidence>
<organism evidence="2 3">
    <name type="scientific">Nocardioides immobilis</name>
    <dbReference type="NCBI Taxonomy" id="2049295"/>
    <lineage>
        <taxon>Bacteria</taxon>
        <taxon>Bacillati</taxon>
        <taxon>Actinomycetota</taxon>
        <taxon>Actinomycetes</taxon>
        <taxon>Propionibacteriales</taxon>
        <taxon>Nocardioidaceae</taxon>
        <taxon>Nocardioides</taxon>
    </lineage>
</organism>
<evidence type="ECO:0000313" key="3">
    <source>
        <dbReference type="Proteomes" id="UP000283644"/>
    </source>
</evidence>
<comment type="caution">
    <text evidence="2">The sequence shown here is derived from an EMBL/GenBank/DDBJ whole genome shotgun (WGS) entry which is preliminary data.</text>
</comment>
<proteinExistence type="predicted"/>
<feature type="signal peptide" evidence="1">
    <location>
        <begin position="1"/>
        <end position="18"/>
    </location>
</feature>
<dbReference type="PROSITE" id="PS51257">
    <property type="entry name" value="PROKAR_LIPOPROTEIN"/>
    <property type="match status" value="1"/>
</dbReference>
<gene>
    <name evidence="2" type="ORF">D0Z08_30605</name>
</gene>
<dbReference type="OrthoDB" id="3789506at2"/>
<reference evidence="2 3" key="1">
    <citation type="submission" date="2018-09" db="EMBL/GenBank/DDBJ databases">
        <title>Genome sequencing of Nocardioides immobilis CCTCC AB 2017083 for comparison to Nocardioides silvaticus.</title>
        <authorList>
            <person name="Li C."/>
            <person name="Wang G."/>
        </authorList>
    </citation>
    <scope>NUCLEOTIDE SEQUENCE [LARGE SCALE GENOMIC DNA]</scope>
    <source>
        <strain evidence="2 3">CCTCC AB 2017083</strain>
    </source>
</reference>
<evidence type="ECO:0000313" key="2">
    <source>
        <dbReference type="EMBL" id="RHW23293.1"/>
    </source>
</evidence>
<dbReference type="EMBL" id="QXGH01000051">
    <property type="protein sequence ID" value="RHW23293.1"/>
    <property type="molecule type" value="Genomic_DNA"/>
</dbReference>
<dbReference type="RefSeq" id="WP_118929068.1">
    <property type="nucleotide sequence ID" value="NZ_QXGH01000051.1"/>
</dbReference>
<evidence type="ECO:0008006" key="4">
    <source>
        <dbReference type="Google" id="ProtNLM"/>
    </source>
</evidence>
<name>A0A417XSG3_9ACTN</name>
<dbReference type="AlphaFoldDB" id="A0A417XSG3"/>